<accession>A0A9P6ESP8</accession>
<dbReference type="SUPFAM" id="SSF49899">
    <property type="entry name" value="Concanavalin A-like lectins/glucanases"/>
    <property type="match status" value="1"/>
</dbReference>
<evidence type="ECO:0000256" key="8">
    <source>
        <dbReference type="ARBA" id="ARBA00023316"/>
    </source>
</evidence>
<evidence type="ECO:0000313" key="12">
    <source>
        <dbReference type="Proteomes" id="UP000807306"/>
    </source>
</evidence>
<keyword evidence="5 9" id="KW-1133">Transmembrane helix</keyword>
<dbReference type="GO" id="GO:0031505">
    <property type="term" value="P:fungal-type cell wall organization"/>
    <property type="evidence" value="ECO:0007669"/>
    <property type="project" value="TreeGrafter"/>
</dbReference>
<name>A0A9P6ESP8_9AGAR</name>
<evidence type="ECO:0000256" key="5">
    <source>
        <dbReference type="ARBA" id="ARBA00022989"/>
    </source>
</evidence>
<feature type="transmembrane region" description="Helical" evidence="9">
    <location>
        <begin position="102"/>
        <end position="125"/>
    </location>
</feature>
<evidence type="ECO:0000256" key="1">
    <source>
        <dbReference type="ARBA" id="ARBA00004606"/>
    </source>
</evidence>
<dbReference type="GO" id="GO:0005886">
    <property type="term" value="C:plasma membrane"/>
    <property type="evidence" value="ECO:0007669"/>
    <property type="project" value="TreeGrafter"/>
</dbReference>
<gene>
    <name evidence="11" type="ORF">CPB83DRAFT_210059</name>
</gene>
<keyword evidence="12" id="KW-1185">Reference proteome</keyword>
<evidence type="ECO:0000256" key="6">
    <source>
        <dbReference type="ARBA" id="ARBA00023136"/>
    </source>
</evidence>
<organism evidence="11 12">
    <name type="scientific">Crepidotus variabilis</name>
    <dbReference type="NCBI Taxonomy" id="179855"/>
    <lineage>
        <taxon>Eukaryota</taxon>
        <taxon>Fungi</taxon>
        <taxon>Dikarya</taxon>
        <taxon>Basidiomycota</taxon>
        <taxon>Agaricomycotina</taxon>
        <taxon>Agaricomycetes</taxon>
        <taxon>Agaricomycetidae</taxon>
        <taxon>Agaricales</taxon>
        <taxon>Agaricineae</taxon>
        <taxon>Crepidotaceae</taxon>
        <taxon>Crepidotus</taxon>
    </lineage>
</organism>
<keyword evidence="11" id="KW-0378">Hydrolase</keyword>
<evidence type="ECO:0000259" key="10">
    <source>
        <dbReference type="PROSITE" id="PS51762"/>
    </source>
</evidence>
<keyword evidence="7" id="KW-0325">Glycoprotein</keyword>
<evidence type="ECO:0000256" key="9">
    <source>
        <dbReference type="SAM" id="Phobius"/>
    </source>
</evidence>
<dbReference type="InterPro" id="IPR005629">
    <property type="entry name" value="Skn1/Kre6/Sbg1"/>
</dbReference>
<comment type="caution">
    <text evidence="11">The sequence shown here is derived from an EMBL/GenBank/DDBJ whole genome shotgun (WGS) entry which is preliminary data.</text>
</comment>
<keyword evidence="6 9" id="KW-0472">Membrane</keyword>
<evidence type="ECO:0000256" key="2">
    <source>
        <dbReference type="ARBA" id="ARBA00010962"/>
    </source>
</evidence>
<dbReference type="PANTHER" id="PTHR31361">
    <property type="entry name" value="BETA-GLUCAN SYNTHESIS-ASSOCIATED PROTEIN KRE6-RELATED"/>
    <property type="match status" value="1"/>
</dbReference>
<keyword evidence="8" id="KW-0961">Cell wall biogenesis/degradation</keyword>
<dbReference type="Pfam" id="PF03935">
    <property type="entry name" value="SKN1_KRE6_Sbg1"/>
    <property type="match status" value="1"/>
</dbReference>
<dbReference type="AlphaFoldDB" id="A0A9P6ESP8"/>
<comment type="similarity">
    <text evidence="2">Belongs to the SKN1/KRE6 family.</text>
</comment>
<feature type="domain" description="GH16" evidence="10">
    <location>
        <begin position="120"/>
        <end position="536"/>
    </location>
</feature>
<dbReference type="EMBL" id="MU157825">
    <property type="protein sequence ID" value="KAF9534690.1"/>
    <property type="molecule type" value="Genomic_DNA"/>
</dbReference>
<reference evidence="11" key="1">
    <citation type="submission" date="2020-11" db="EMBL/GenBank/DDBJ databases">
        <authorList>
            <consortium name="DOE Joint Genome Institute"/>
            <person name="Ahrendt S."/>
            <person name="Riley R."/>
            <person name="Andreopoulos W."/>
            <person name="Labutti K."/>
            <person name="Pangilinan J."/>
            <person name="Ruiz-Duenas F.J."/>
            <person name="Barrasa J.M."/>
            <person name="Sanchez-Garcia M."/>
            <person name="Camarero S."/>
            <person name="Miyauchi S."/>
            <person name="Serrano A."/>
            <person name="Linde D."/>
            <person name="Babiker R."/>
            <person name="Drula E."/>
            <person name="Ayuso-Fernandez I."/>
            <person name="Pacheco R."/>
            <person name="Padilla G."/>
            <person name="Ferreira P."/>
            <person name="Barriuso J."/>
            <person name="Kellner H."/>
            <person name="Castanera R."/>
            <person name="Alfaro M."/>
            <person name="Ramirez L."/>
            <person name="Pisabarro A.G."/>
            <person name="Kuo A."/>
            <person name="Tritt A."/>
            <person name="Lipzen A."/>
            <person name="He G."/>
            <person name="Yan M."/>
            <person name="Ng V."/>
            <person name="Cullen D."/>
            <person name="Martin F."/>
            <person name="Rosso M.-N."/>
            <person name="Henrissat B."/>
            <person name="Hibbett D."/>
            <person name="Martinez A.T."/>
            <person name="Grigoriev I.V."/>
        </authorList>
    </citation>
    <scope>NUCLEOTIDE SEQUENCE</scope>
    <source>
        <strain evidence="11">CBS 506.95</strain>
    </source>
</reference>
<dbReference type="GO" id="GO:0006078">
    <property type="term" value="P:(1-&gt;6)-beta-D-glucan biosynthetic process"/>
    <property type="evidence" value="ECO:0007669"/>
    <property type="project" value="TreeGrafter"/>
</dbReference>
<dbReference type="FunFam" id="2.60.120.200:FF:000259">
    <property type="entry name" value="Chromosome 9, whole genome shotgun sequence"/>
    <property type="match status" value="1"/>
</dbReference>
<keyword evidence="3 9" id="KW-0812">Transmembrane</keyword>
<sequence>MSIPGSPAPGYSSTDSTKSALGASQLGFIRRESWQTLLDSPYGTGCRLSTLSEKYSLSPDIRTWGADLSIDLVEADDHLHNPPKQSEPTESGTRVLFSRRGLLNVGCILLMCSALLTLFIAYPILTYPSNWNYLHGYNIGGINGSGQVPLLGNFGLIDLETPKQMYTRKSLRDDTEMVLVFSDEFNEDGRSFYPGDDPYWQAEDMHYWSTNNMEWYDPGAVTTAGGALVITFSEIQTHDLNFQGALISTWNKFCFTGGYIEAAVQLPGANNVIGMWPAIWTMGNLGRAGYGASLEGMWPYTYDACDVGTAPNQTVNGVPALSPEDGDHAYGGSISYLPGQKLSRCTCNGEDHPGPKHPDGTYVGRSAPEIDLFEAQMSGSPLSGEVSQSAQWAPFNRAYIWDNSTAIIEDPSVTRINGFKGNVYQQATSLITKTNQRCYELEEDCFSIYGFEYKPGYDEGYITWVSDNQPSWTLTGAGIGADNDVQISARQVTPEPMYIIVNLGMSKNFGSVDFEHLTFPTTMRVDYIRVYQDVKQVNIGCDPKDYPTAAYIQRHTEAYTNANLTTWSGDYGQPFPKNSFVQSCT</sequence>
<dbReference type="Proteomes" id="UP000807306">
    <property type="component" value="Unassembled WGS sequence"/>
</dbReference>
<keyword evidence="4" id="KW-0735">Signal-anchor</keyword>
<dbReference type="Gene3D" id="2.60.120.200">
    <property type="match status" value="2"/>
</dbReference>
<dbReference type="GO" id="GO:0015926">
    <property type="term" value="F:glucosidase activity"/>
    <property type="evidence" value="ECO:0007669"/>
    <property type="project" value="TreeGrafter"/>
</dbReference>
<dbReference type="InterPro" id="IPR000757">
    <property type="entry name" value="Beta-glucanase-like"/>
</dbReference>
<protein>
    <submittedName>
        <fullName evidence="11">Glycoside hydrolase family 16 protein</fullName>
    </submittedName>
</protein>
<proteinExistence type="inferred from homology"/>
<dbReference type="CDD" id="cd02180">
    <property type="entry name" value="GH16_fungal_KRE6_glucanase"/>
    <property type="match status" value="1"/>
</dbReference>
<dbReference type="GO" id="GO:0005789">
    <property type="term" value="C:endoplasmic reticulum membrane"/>
    <property type="evidence" value="ECO:0007669"/>
    <property type="project" value="TreeGrafter"/>
</dbReference>
<dbReference type="InterPro" id="IPR013320">
    <property type="entry name" value="ConA-like_dom_sf"/>
</dbReference>
<evidence type="ECO:0000256" key="4">
    <source>
        <dbReference type="ARBA" id="ARBA00022968"/>
    </source>
</evidence>
<evidence type="ECO:0000256" key="7">
    <source>
        <dbReference type="ARBA" id="ARBA00023180"/>
    </source>
</evidence>
<comment type="subcellular location">
    <subcellularLocation>
        <location evidence="1">Membrane</location>
        <topology evidence="1">Single-pass type II membrane protein</topology>
    </subcellularLocation>
</comment>
<evidence type="ECO:0000313" key="11">
    <source>
        <dbReference type="EMBL" id="KAF9534690.1"/>
    </source>
</evidence>
<dbReference type="PROSITE" id="PS51762">
    <property type="entry name" value="GH16_2"/>
    <property type="match status" value="1"/>
</dbReference>
<dbReference type="PANTHER" id="PTHR31361:SF1">
    <property type="entry name" value="BETA-GLUCAN SYNTHESIS-ASSOCIATED PROTEIN KRE6-RELATED"/>
    <property type="match status" value="1"/>
</dbReference>
<evidence type="ECO:0000256" key="3">
    <source>
        <dbReference type="ARBA" id="ARBA00022692"/>
    </source>
</evidence>
<dbReference type="OrthoDB" id="412647at2759"/>